<evidence type="ECO:0000313" key="1">
    <source>
        <dbReference type="EMBL" id="KAJ7757651.1"/>
    </source>
</evidence>
<name>A0AAD7J9S0_9AGAR</name>
<proteinExistence type="predicted"/>
<evidence type="ECO:0000313" key="2">
    <source>
        <dbReference type="Proteomes" id="UP001215598"/>
    </source>
</evidence>
<comment type="caution">
    <text evidence="1">The sequence shown here is derived from an EMBL/GenBank/DDBJ whole genome shotgun (WGS) entry which is preliminary data.</text>
</comment>
<dbReference type="Proteomes" id="UP001215598">
    <property type="component" value="Unassembled WGS sequence"/>
</dbReference>
<dbReference type="AlphaFoldDB" id="A0AAD7J9S0"/>
<dbReference type="EMBL" id="JARKIB010000044">
    <property type="protein sequence ID" value="KAJ7757651.1"/>
    <property type="molecule type" value="Genomic_DNA"/>
</dbReference>
<reference evidence="1" key="1">
    <citation type="submission" date="2023-03" db="EMBL/GenBank/DDBJ databases">
        <title>Massive genome expansion in bonnet fungi (Mycena s.s.) driven by repeated elements and novel gene families across ecological guilds.</title>
        <authorList>
            <consortium name="Lawrence Berkeley National Laboratory"/>
            <person name="Harder C.B."/>
            <person name="Miyauchi S."/>
            <person name="Viragh M."/>
            <person name="Kuo A."/>
            <person name="Thoen E."/>
            <person name="Andreopoulos B."/>
            <person name="Lu D."/>
            <person name="Skrede I."/>
            <person name="Drula E."/>
            <person name="Henrissat B."/>
            <person name="Morin E."/>
            <person name="Kohler A."/>
            <person name="Barry K."/>
            <person name="LaButti K."/>
            <person name="Morin E."/>
            <person name="Salamov A."/>
            <person name="Lipzen A."/>
            <person name="Mereny Z."/>
            <person name="Hegedus B."/>
            <person name="Baldrian P."/>
            <person name="Stursova M."/>
            <person name="Weitz H."/>
            <person name="Taylor A."/>
            <person name="Grigoriev I.V."/>
            <person name="Nagy L.G."/>
            <person name="Martin F."/>
            <person name="Kauserud H."/>
        </authorList>
    </citation>
    <scope>NUCLEOTIDE SEQUENCE</scope>
    <source>
        <strain evidence="1">CBHHK182m</strain>
    </source>
</reference>
<sequence length="249" mass="28468">MLEIECVPNHLLETTHPPPEPLISHPIFCGHPAVISSICRIPCEVLCRIFLFTLPAAQEFREYEQQLEAERSNRIREGDGGKSELQSSAHRVVSPWILGHVCRHWRNVALSFSRLWSTLVVPYLCTPDPNIDAWPRRTVLGPMFITHLERSANTFLDIVIDPGHYPFSPLGFPDDLLVQSSPRWKSLDCHLQSILPHVSHNLPFLECLTLHGFMSWDDDTQINAPNLREVAISGTLPPFLPWFQITKFR</sequence>
<feature type="non-terminal residue" evidence="1">
    <location>
        <position position="249"/>
    </location>
</feature>
<keyword evidence="2" id="KW-1185">Reference proteome</keyword>
<gene>
    <name evidence="1" type="ORF">B0H16DRAFT_669647</name>
</gene>
<organism evidence="1 2">
    <name type="scientific">Mycena metata</name>
    <dbReference type="NCBI Taxonomy" id="1033252"/>
    <lineage>
        <taxon>Eukaryota</taxon>
        <taxon>Fungi</taxon>
        <taxon>Dikarya</taxon>
        <taxon>Basidiomycota</taxon>
        <taxon>Agaricomycotina</taxon>
        <taxon>Agaricomycetes</taxon>
        <taxon>Agaricomycetidae</taxon>
        <taxon>Agaricales</taxon>
        <taxon>Marasmiineae</taxon>
        <taxon>Mycenaceae</taxon>
        <taxon>Mycena</taxon>
    </lineage>
</organism>
<protein>
    <recommendedName>
        <fullName evidence="3">F-box domain-containing protein</fullName>
    </recommendedName>
</protein>
<accession>A0AAD7J9S0</accession>
<evidence type="ECO:0008006" key="3">
    <source>
        <dbReference type="Google" id="ProtNLM"/>
    </source>
</evidence>